<accession>A0A137P9V8</accession>
<evidence type="ECO:0008006" key="4">
    <source>
        <dbReference type="Google" id="ProtNLM"/>
    </source>
</evidence>
<reference evidence="2 3" key="1">
    <citation type="journal article" date="2015" name="Genome Biol. Evol.">
        <title>Phylogenomic analyses indicate that early fungi evolved digesting cell walls of algal ancestors of land plants.</title>
        <authorList>
            <person name="Chang Y."/>
            <person name="Wang S."/>
            <person name="Sekimoto S."/>
            <person name="Aerts A.L."/>
            <person name="Choi C."/>
            <person name="Clum A."/>
            <person name="LaButti K.M."/>
            <person name="Lindquist E.A."/>
            <person name="Yee Ngan C."/>
            <person name="Ohm R.A."/>
            <person name="Salamov A.A."/>
            <person name="Grigoriev I.V."/>
            <person name="Spatafora J.W."/>
            <person name="Berbee M.L."/>
        </authorList>
    </citation>
    <scope>NUCLEOTIDE SEQUENCE [LARGE SCALE GENOMIC DNA]</scope>
    <source>
        <strain evidence="2 3">NRRL 28638</strain>
    </source>
</reference>
<keyword evidence="3" id="KW-1185">Reference proteome</keyword>
<dbReference type="Proteomes" id="UP000070444">
    <property type="component" value="Unassembled WGS sequence"/>
</dbReference>
<evidence type="ECO:0000256" key="1">
    <source>
        <dbReference type="SAM" id="SignalP"/>
    </source>
</evidence>
<gene>
    <name evidence="2" type="ORF">CONCODRAFT_5489</name>
</gene>
<sequence length="116" mass="11870">MKFLSLFISTISCATITLTDSSNGSISAKLNDVIIVRLSGSGNANPSNVWTAPTSSNPSAVKSVFSSATYDGGAQAFFTVSASGSSTISAQNACKPAPGKICNFAIRLWSVNINAS</sequence>
<feature type="signal peptide" evidence="1">
    <location>
        <begin position="1"/>
        <end position="21"/>
    </location>
</feature>
<evidence type="ECO:0000313" key="3">
    <source>
        <dbReference type="Proteomes" id="UP000070444"/>
    </source>
</evidence>
<dbReference type="EMBL" id="KQ964467">
    <property type="protein sequence ID" value="KXN71779.1"/>
    <property type="molecule type" value="Genomic_DNA"/>
</dbReference>
<evidence type="ECO:0000313" key="2">
    <source>
        <dbReference type="EMBL" id="KXN71779.1"/>
    </source>
</evidence>
<keyword evidence="1" id="KW-0732">Signal</keyword>
<dbReference type="AlphaFoldDB" id="A0A137P9V8"/>
<protein>
    <recommendedName>
        <fullName evidence="4">AA1-like domain-containing protein</fullName>
    </recommendedName>
</protein>
<feature type="chain" id="PRO_5007294591" description="AA1-like domain-containing protein" evidence="1">
    <location>
        <begin position="22"/>
        <end position="116"/>
    </location>
</feature>
<proteinExistence type="predicted"/>
<name>A0A137P9V8_CONC2</name>
<organism evidence="2 3">
    <name type="scientific">Conidiobolus coronatus (strain ATCC 28846 / CBS 209.66 / NRRL 28638)</name>
    <name type="common">Delacroixia coronata</name>
    <dbReference type="NCBI Taxonomy" id="796925"/>
    <lineage>
        <taxon>Eukaryota</taxon>
        <taxon>Fungi</taxon>
        <taxon>Fungi incertae sedis</taxon>
        <taxon>Zoopagomycota</taxon>
        <taxon>Entomophthoromycotina</taxon>
        <taxon>Entomophthoromycetes</taxon>
        <taxon>Entomophthorales</taxon>
        <taxon>Ancylistaceae</taxon>
        <taxon>Conidiobolus</taxon>
    </lineage>
</organism>